<dbReference type="PROSITE" id="PS50974">
    <property type="entry name" value="ADOMET_ACTIVATION"/>
    <property type="match status" value="1"/>
</dbReference>
<evidence type="ECO:0000313" key="16">
    <source>
        <dbReference type="EMBL" id="CAG8680378.1"/>
    </source>
</evidence>
<dbReference type="InterPro" id="IPR000504">
    <property type="entry name" value="RRM_dom"/>
</dbReference>
<evidence type="ECO:0000259" key="11">
    <source>
        <dbReference type="PROSITE" id="PS50102"/>
    </source>
</evidence>
<dbReference type="EMBL" id="CAJVQB010006243">
    <property type="protein sequence ID" value="CAG8680378.1"/>
    <property type="molecule type" value="Genomic_DNA"/>
</dbReference>
<feature type="compositionally biased region" description="Polar residues" evidence="10">
    <location>
        <begin position="946"/>
        <end position="963"/>
    </location>
</feature>
<dbReference type="Proteomes" id="UP000789901">
    <property type="component" value="Unassembled WGS sequence"/>
</dbReference>
<dbReference type="InterPro" id="IPR011005">
    <property type="entry name" value="Dihydropteroate_synth-like_sf"/>
</dbReference>
<dbReference type="InterPro" id="IPR018222">
    <property type="entry name" value="Nuclear_transport_factor_2_euk"/>
</dbReference>
<dbReference type="PANTHER" id="PTHR45833:SF1">
    <property type="entry name" value="METHIONINE SYNTHASE"/>
    <property type="match status" value="1"/>
</dbReference>
<dbReference type="Gene3D" id="3.20.20.20">
    <property type="entry name" value="Dihydropteroate synthase-like"/>
    <property type="match status" value="1"/>
</dbReference>
<feature type="compositionally biased region" description="Low complexity" evidence="10">
    <location>
        <begin position="1314"/>
        <end position="1324"/>
    </location>
</feature>
<dbReference type="Gene3D" id="3.10.450.50">
    <property type="match status" value="1"/>
</dbReference>
<dbReference type="Gene3D" id="3.10.196.10">
    <property type="entry name" value="Vitamin B12-dependent methionine synthase, activation domain"/>
    <property type="match status" value="1"/>
</dbReference>
<keyword evidence="3" id="KW-0846">Cobalamin</keyword>
<comment type="similarity">
    <text evidence="1">Belongs to the vitamin-B12 dependent methionine synthase family.</text>
</comment>
<feature type="compositionally biased region" description="Basic and acidic residues" evidence="10">
    <location>
        <begin position="1334"/>
        <end position="1343"/>
    </location>
</feature>
<feature type="region of interest" description="Disordered" evidence="10">
    <location>
        <begin position="1421"/>
        <end position="1446"/>
    </location>
</feature>
<feature type="domain" description="AdoMet activation" evidence="13">
    <location>
        <begin position="422"/>
        <end position="751"/>
    </location>
</feature>
<keyword evidence="8" id="KW-0694">RNA-binding</keyword>
<evidence type="ECO:0000256" key="1">
    <source>
        <dbReference type="ARBA" id="ARBA00010398"/>
    </source>
</evidence>
<dbReference type="Gene3D" id="1.10.1240.10">
    <property type="entry name" value="Methionine synthase domain"/>
    <property type="match status" value="1"/>
</dbReference>
<dbReference type="Pfam" id="PF02310">
    <property type="entry name" value="B12-binding"/>
    <property type="match status" value="1"/>
</dbReference>
<dbReference type="SUPFAM" id="SSF54928">
    <property type="entry name" value="RNA-binding domain, RBD"/>
    <property type="match status" value="1"/>
</dbReference>
<dbReference type="Gene3D" id="3.40.50.280">
    <property type="entry name" value="Cobalamin-binding domain"/>
    <property type="match status" value="1"/>
</dbReference>
<feature type="region of interest" description="Disordered" evidence="10">
    <location>
        <begin position="933"/>
        <end position="1009"/>
    </location>
</feature>
<dbReference type="Pfam" id="PF00809">
    <property type="entry name" value="Pterin_bind"/>
    <property type="match status" value="1"/>
</dbReference>
<dbReference type="PROSITE" id="PS51337">
    <property type="entry name" value="B12_BINDING_NTER"/>
    <property type="match status" value="1"/>
</dbReference>
<dbReference type="InterPro" id="IPR003759">
    <property type="entry name" value="Cbl-bd_cap"/>
</dbReference>
<feature type="compositionally biased region" description="Low complexity" evidence="10">
    <location>
        <begin position="1429"/>
        <end position="1440"/>
    </location>
</feature>
<dbReference type="PROSITE" id="PS50102">
    <property type="entry name" value="RRM"/>
    <property type="match status" value="1"/>
</dbReference>
<dbReference type="SUPFAM" id="SSF56507">
    <property type="entry name" value="Methionine synthase activation domain-like"/>
    <property type="match status" value="1"/>
</dbReference>
<name>A0ABN7UVF1_GIGMA</name>
<dbReference type="CDD" id="cd02069">
    <property type="entry name" value="methionine_synthase_B12_BD"/>
    <property type="match status" value="1"/>
</dbReference>
<feature type="compositionally biased region" description="Polar residues" evidence="10">
    <location>
        <begin position="1060"/>
        <end position="1149"/>
    </location>
</feature>
<keyword evidence="2 9" id="KW-0489">Methyltransferase</keyword>
<dbReference type="InterPro" id="IPR050554">
    <property type="entry name" value="Met_Synthase/Corrinoid"/>
</dbReference>
<feature type="compositionally biased region" description="Polar residues" evidence="10">
    <location>
        <begin position="1202"/>
        <end position="1218"/>
    </location>
</feature>
<keyword evidence="4 9" id="KW-0808">Transferase</keyword>
<dbReference type="SUPFAM" id="SSF54427">
    <property type="entry name" value="NTF2-like"/>
    <property type="match status" value="1"/>
</dbReference>
<feature type="non-terminal residue" evidence="16">
    <location>
        <position position="1"/>
    </location>
</feature>
<feature type="domain" description="RRM" evidence="11">
    <location>
        <begin position="1356"/>
        <end position="1427"/>
    </location>
</feature>
<evidence type="ECO:0000313" key="17">
    <source>
        <dbReference type="Proteomes" id="UP000789901"/>
    </source>
</evidence>
<keyword evidence="7" id="KW-0170">Cobalt</keyword>
<feature type="compositionally biased region" description="Polar residues" evidence="10">
    <location>
        <begin position="971"/>
        <end position="1006"/>
    </location>
</feature>
<evidence type="ECO:0000259" key="14">
    <source>
        <dbReference type="PROSITE" id="PS51332"/>
    </source>
</evidence>
<evidence type="ECO:0000256" key="2">
    <source>
        <dbReference type="ARBA" id="ARBA00022603"/>
    </source>
</evidence>
<evidence type="ECO:0000256" key="7">
    <source>
        <dbReference type="ARBA" id="ARBA00023285"/>
    </source>
</evidence>
<dbReference type="Pfam" id="PF02136">
    <property type="entry name" value="NTF2"/>
    <property type="match status" value="1"/>
</dbReference>
<evidence type="ECO:0000256" key="3">
    <source>
        <dbReference type="ARBA" id="ARBA00022628"/>
    </source>
</evidence>
<dbReference type="InterPro" id="IPR002075">
    <property type="entry name" value="NTF2_dom"/>
</dbReference>
<comment type="caution">
    <text evidence="16">The sequence shown here is derived from an EMBL/GenBank/DDBJ whole genome shotgun (WGS) entry which is preliminary data.</text>
</comment>
<dbReference type="InterPro" id="IPR035979">
    <property type="entry name" value="RBD_domain_sf"/>
</dbReference>
<evidence type="ECO:0000256" key="8">
    <source>
        <dbReference type="PROSITE-ProRule" id="PRU00176"/>
    </source>
</evidence>
<dbReference type="Pfam" id="PF02965">
    <property type="entry name" value="Met_synt_B12"/>
    <property type="match status" value="1"/>
</dbReference>
<dbReference type="CDD" id="cd00590">
    <property type="entry name" value="RRM_SF"/>
    <property type="match status" value="1"/>
</dbReference>
<dbReference type="Gene3D" id="1.10.288.10">
    <property type="entry name" value="Cobalamin-dependent Methionine Synthase, domain 2"/>
    <property type="match status" value="1"/>
</dbReference>
<dbReference type="InterPro" id="IPR000489">
    <property type="entry name" value="Pterin-binding_dom"/>
</dbReference>
<evidence type="ECO:0000256" key="4">
    <source>
        <dbReference type="ARBA" id="ARBA00022679"/>
    </source>
</evidence>
<dbReference type="CDD" id="cd00780">
    <property type="entry name" value="NTF2"/>
    <property type="match status" value="1"/>
</dbReference>
<gene>
    <name evidence="16" type="ORF">GMARGA_LOCUS10923</name>
</gene>
<keyword evidence="17" id="KW-1185">Reference proteome</keyword>
<evidence type="ECO:0000256" key="5">
    <source>
        <dbReference type="ARBA" id="ARBA00022723"/>
    </source>
</evidence>
<dbReference type="SMART" id="SM01018">
    <property type="entry name" value="B12-binding_2"/>
    <property type="match status" value="1"/>
</dbReference>
<reference evidence="16 17" key="1">
    <citation type="submission" date="2021-06" db="EMBL/GenBank/DDBJ databases">
        <authorList>
            <person name="Kallberg Y."/>
            <person name="Tangrot J."/>
            <person name="Rosling A."/>
        </authorList>
    </citation>
    <scope>NUCLEOTIDE SEQUENCE [LARGE SCALE GENOMIC DNA]</scope>
    <source>
        <strain evidence="16 17">120-4 pot B 10/14</strain>
    </source>
</reference>
<dbReference type="Pfam" id="PF02607">
    <property type="entry name" value="B12-binding_2"/>
    <property type="match status" value="1"/>
</dbReference>
<dbReference type="InterPro" id="IPR006158">
    <property type="entry name" value="Cobalamin-bd"/>
</dbReference>
<keyword evidence="6" id="KW-0677">Repeat</keyword>
<dbReference type="Gene3D" id="3.30.70.330">
    <property type="match status" value="1"/>
</dbReference>
<dbReference type="InterPro" id="IPR033706">
    <property type="entry name" value="Met_synthase_B12-bd"/>
</dbReference>
<feature type="region of interest" description="Disordered" evidence="10">
    <location>
        <begin position="899"/>
        <end position="921"/>
    </location>
</feature>
<evidence type="ECO:0000256" key="10">
    <source>
        <dbReference type="SAM" id="MobiDB-lite"/>
    </source>
</evidence>
<feature type="domain" description="B12-binding N-terminal" evidence="15">
    <location>
        <begin position="163"/>
        <end position="257"/>
    </location>
</feature>
<dbReference type="InterPro" id="IPR032710">
    <property type="entry name" value="NTF2-like_dom_sf"/>
</dbReference>
<dbReference type="SUPFAM" id="SSF47644">
    <property type="entry name" value="Methionine synthase domain"/>
    <property type="match status" value="1"/>
</dbReference>
<dbReference type="InterPro" id="IPR036594">
    <property type="entry name" value="Meth_synthase_dom"/>
</dbReference>
<feature type="domain" description="B12-binding" evidence="14">
    <location>
        <begin position="271"/>
        <end position="406"/>
    </location>
</feature>
<feature type="domain" description="NTF2" evidence="12">
    <location>
        <begin position="763"/>
        <end position="880"/>
    </location>
</feature>
<dbReference type="SUPFAM" id="SSF52242">
    <property type="entry name" value="Cobalamin (vitamin B12)-binding domain"/>
    <property type="match status" value="1"/>
</dbReference>
<evidence type="ECO:0000256" key="6">
    <source>
        <dbReference type="ARBA" id="ARBA00022737"/>
    </source>
</evidence>
<feature type="region of interest" description="Disordered" evidence="10">
    <location>
        <begin position="1060"/>
        <end position="1289"/>
    </location>
</feature>
<evidence type="ECO:0000259" key="12">
    <source>
        <dbReference type="PROSITE" id="PS50177"/>
    </source>
</evidence>
<dbReference type="InterPro" id="IPR012677">
    <property type="entry name" value="Nucleotide-bd_a/b_plait_sf"/>
</dbReference>
<protein>
    <submittedName>
        <fullName evidence="16">2905_t:CDS:1</fullName>
    </submittedName>
</protein>
<dbReference type="InterPro" id="IPR037010">
    <property type="entry name" value="VitB12-dep_Met_synth_activ_sf"/>
</dbReference>
<dbReference type="InterPro" id="IPR004223">
    <property type="entry name" value="VitB12-dep_Met_synth_activ_dom"/>
</dbReference>
<organism evidence="16 17">
    <name type="scientific">Gigaspora margarita</name>
    <dbReference type="NCBI Taxonomy" id="4874"/>
    <lineage>
        <taxon>Eukaryota</taxon>
        <taxon>Fungi</taxon>
        <taxon>Fungi incertae sedis</taxon>
        <taxon>Mucoromycota</taxon>
        <taxon>Glomeromycotina</taxon>
        <taxon>Glomeromycetes</taxon>
        <taxon>Diversisporales</taxon>
        <taxon>Gigasporaceae</taxon>
        <taxon>Gigaspora</taxon>
    </lineage>
</organism>
<accession>A0ABN7UVF1</accession>
<dbReference type="SMART" id="SM00360">
    <property type="entry name" value="RRM"/>
    <property type="match status" value="1"/>
</dbReference>
<evidence type="ECO:0000256" key="9">
    <source>
        <dbReference type="PROSITE-ProRule" id="PRU00346"/>
    </source>
</evidence>
<evidence type="ECO:0000259" key="15">
    <source>
        <dbReference type="PROSITE" id="PS51337"/>
    </source>
</evidence>
<dbReference type="InterPro" id="IPR036724">
    <property type="entry name" value="Cobalamin-bd_sf"/>
</dbReference>
<dbReference type="PROSITE" id="PS51332">
    <property type="entry name" value="B12_BINDING"/>
    <property type="match status" value="1"/>
</dbReference>
<dbReference type="Pfam" id="PF00076">
    <property type="entry name" value="RRM_1"/>
    <property type="match status" value="1"/>
</dbReference>
<evidence type="ECO:0000259" key="13">
    <source>
        <dbReference type="PROSITE" id="PS50974"/>
    </source>
</evidence>
<sequence length="1446" mass="159474">FDEIGQADLKDRKIEICTRSYKILTEVVKFNPNDIIFDPNILTICTGMEEHNNYGVEFVEATRAIKQTLPGAKVSGGISNLSFSFRGMDKIREAMHSVFLYHAIKAGLDMGIVNAGFLTIYDDIPKDLLQLCEDAIWNRDPEVTEKLLAYAQKFGKGTKKDDAEEEWRKNDVQSRISYALVKGVVKYIIEDTEEARQLLPRPLDVIEGPLMAGMSTVGDLFGAGKMFLPQVIKSARVMKKAVAHLIPFMEAERQAQFAANGEGVDVGPQHAGVVVLATVKGDVHDIGKNIVGVVLGCNNYKVIDLGVMTPCEKIIETALNEKADVIGLSGLITPSLDEMINVAKEMERRGLNVPLLIGGATTSKAHTAVKIAPQYTQPTIHVLDASKSVVVVSNLLDDKAKDEFWEDIAEEYEEIREDHYSTLKDRKLLSLDAAREKKFKIDWKNQVPPVKPSFIGTKVFDGYDLKRISEYIDWNPFFQVWQLRGRYPNRGAEAKKLHEEALTFIKKIIDENLFVAKGIVGLYPANSVDDDIQVYEDESRSKISTTFFGLRQQSQKENDDPYFCLSDFIAPKDSNIPDYLGLFAVGIFGAEELCQKFQEDHDDYNIIMTKAIADRFAEGFAECLHEDIRKTLWGFNPNEDLSLGDMLSVKYQGIRPAPAYPSQPDHREKNTMWKLMNVYEKTGIELTDGLAMLPAASVSALVFANPESQYFAVGKIEKDQHNNVISYTERINKDLEETEKWLRPILNYEPTPVAGQKINSFKVGWLFVHEYYTILNKEPWRLHCFYGRNSILIRGNEGQKVMSIVGEQEIREKIKQLNLDNCRVLVTNVDSQSSLNGGIVVQVLGEMSNGNEETSRKFAQTFFLAEQPNGYYVLNDIFRFLNEDDDVNSECDEVDEGAIEESVGNEGGEEDVGSSPTGTLVEEPINVPTIIEEESAVTRTREISASEVTTSTPITNETESVPSASLPLMSASVSEGQQPNSSLVASNDTLNASSDKSQGTQVTVGSPSVPANKIPVTNVAVNAQMVYPNKTSGPNAPIIMPYGNQSSQPYINQQQVANGPYQNTKQTTNGQIGNSSQRSNTPRPQTVGSGPAFTQTSSSRTQAAGNSPAFAQQLQTSKVASQTVPHTVNGLHTSAPRSISPASQRSVSPVGNDHKPVQNIVNGEPGVVNQSTSLENGQPAVAKPTVNVSDNSEVASAKPASNVVNGENSLSKSTSNVINGEPVPVKSVNDEQITHTNVQSGSDSKKIGTPTVNNANVKDESVVNAAQSSGTNQQATQPPPKPQGPQTWASTLFKSSANTQTEPKPQNVPATLPAQKVQQKPAPQNSHPPQQQARDNRNFRQEGPRGNNRRNSDTNFSIYVKGISQKVSYEQLKSQLSSFGQIKYLDMVYNKSCAFVVFADEESYKECLNRHTLTIANQTLTFEERRPSRNNMNRGGNNKPPRGRGY</sequence>
<dbReference type="SUPFAM" id="SSF51717">
    <property type="entry name" value="Dihydropteroate synthetase-like"/>
    <property type="match status" value="1"/>
</dbReference>
<proteinExistence type="inferred from homology"/>
<feature type="region of interest" description="Disordered" evidence="10">
    <location>
        <begin position="1314"/>
        <end position="1356"/>
    </location>
</feature>
<dbReference type="PROSITE" id="PS50177">
    <property type="entry name" value="NTF2_DOMAIN"/>
    <property type="match status" value="1"/>
</dbReference>
<dbReference type="PANTHER" id="PTHR45833">
    <property type="entry name" value="METHIONINE SYNTHASE"/>
    <property type="match status" value="1"/>
</dbReference>
<keyword evidence="5" id="KW-0479">Metal-binding</keyword>